<dbReference type="EMBL" id="MU155170">
    <property type="protein sequence ID" value="KAF9482091.1"/>
    <property type="molecule type" value="Genomic_DNA"/>
</dbReference>
<organism evidence="2 3">
    <name type="scientific">Pholiota conissans</name>
    <dbReference type="NCBI Taxonomy" id="109636"/>
    <lineage>
        <taxon>Eukaryota</taxon>
        <taxon>Fungi</taxon>
        <taxon>Dikarya</taxon>
        <taxon>Basidiomycota</taxon>
        <taxon>Agaricomycotina</taxon>
        <taxon>Agaricomycetes</taxon>
        <taxon>Agaricomycetidae</taxon>
        <taxon>Agaricales</taxon>
        <taxon>Agaricineae</taxon>
        <taxon>Strophariaceae</taxon>
        <taxon>Pholiota</taxon>
    </lineage>
</organism>
<name>A0A9P6CVS3_9AGAR</name>
<evidence type="ECO:0000256" key="1">
    <source>
        <dbReference type="SAM" id="MobiDB-lite"/>
    </source>
</evidence>
<proteinExistence type="predicted"/>
<feature type="region of interest" description="Disordered" evidence="1">
    <location>
        <begin position="25"/>
        <end position="89"/>
    </location>
</feature>
<evidence type="ECO:0000313" key="2">
    <source>
        <dbReference type="EMBL" id="KAF9482091.1"/>
    </source>
</evidence>
<dbReference type="Proteomes" id="UP000807469">
    <property type="component" value="Unassembled WGS sequence"/>
</dbReference>
<evidence type="ECO:0000313" key="3">
    <source>
        <dbReference type="Proteomes" id="UP000807469"/>
    </source>
</evidence>
<reference evidence="2" key="1">
    <citation type="submission" date="2020-11" db="EMBL/GenBank/DDBJ databases">
        <authorList>
            <consortium name="DOE Joint Genome Institute"/>
            <person name="Ahrendt S."/>
            <person name="Riley R."/>
            <person name="Andreopoulos W."/>
            <person name="Labutti K."/>
            <person name="Pangilinan J."/>
            <person name="Ruiz-Duenas F.J."/>
            <person name="Barrasa J.M."/>
            <person name="Sanchez-Garcia M."/>
            <person name="Camarero S."/>
            <person name="Miyauchi S."/>
            <person name="Serrano A."/>
            <person name="Linde D."/>
            <person name="Babiker R."/>
            <person name="Drula E."/>
            <person name="Ayuso-Fernandez I."/>
            <person name="Pacheco R."/>
            <person name="Padilla G."/>
            <person name="Ferreira P."/>
            <person name="Barriuso J."/>
            <person name="Kellner H."/>
            <person name="Castanera R."/>
            <person name="Alfaro M."/>
            <person name="Ramirez L."/>
            <person name="Pisabarro A.G."/>
            <person name="Kuo A."/>
            <person name="Tritt A."/>
            <person name="Lipzen A."/>
            <person name="He G."/>
            <person name="Yan M."/>
            <person name="Ng V."/>
            <person name="Cullen D."/>
            <person name="Martin F."/>
            <person name="Rosso M.-N."/>
            <person name="Henrissat B."/>
            <person name="Hibbett D."/>
            <person name="Martinez A.T."/>
            <person name="Grigoriev I.V."/>
        </authorList>
    </citation>
    <scope>NUCLEOTIDE SEQUENCE</scope>
    <source>
        <strain evidence="2">CIRM-BRFM 674</strain>
    </source>
</reference>
<accession>A0A9P6CVS3</accession>
<feature type="compositionally biased region" description="Polar residues" evidence="1">
    <location>
        <begin position="25"/>
        <end position="40"/>
    </location>
</feature>
<keyword evidence="3" id="KW-1185">Reference proteome</keyword>
<comment type="caution">
    <text evidence="2">The sequence shown here is derived from an EMBL/GenBank/DDBJ whole genome shotgun (WGS) entry which is preliminary data.</text>
</comment>
<dbReference type="AlphaFoldDB" id="A0A9P6CVS3"/>
<protein>
    <submittedName>
        <fullName evidence="2">Uncharacterized protein</fullName>
    </submittedName>
</protein>
<sequence length="224" mass="24483">MNDCEDLQVYKKYDMIDSCPSNKLVTQCPAPSTRSSSLSYKTDHASSDESLTQRPPSSESLPKTLSDTYPSSSSPTGTALPNKPSLCTRSRSRSCTICSFCNANSTMRSTAYRLFSKTVSLLCSYGGPARRRSASSNQTRASISSMYALRCDFHSGMRVVWRMCMLRVIESGLSGESVDDERDKGDILCTIALCTPSNRSGSKEDKEYGLVDSVKNFCAEGGRS</sequence>
<feature type="compositionally biased region" description="Polar residues" evidence="1">
    <location>
        <begin position="48"/>
        <end position="79"/>
    </location>
</feature>
<gene>
    <name evidence="2" type="ORF">BDN70DRAFT_481394</name>
</gene>